<name>A0A927IBG9_9ACTN</name>
<proteinExistence type="predicted"/>
<dbReference type="RefSeq" id="WP_191208327.1">
    <property type="nucleotide sequence ID" value="NZ_BAABKL010000023.1"/>
</dbReference>
<accession>A0A927IBG9</accession>
<dbReference type="GO" id="GO:0016491">
    <property type="term" value="F:oxidoreductase activity"/>
    <property type="evidence" value="ECO:0007669"/>
    <property type="project" value="InterPro"/>
</dbReference>
<comment type="caution">
    <text evidence="2">The sequence shown here is derived from an EMBL/GenBank/DDBJ whole genome shotgun (WGS) entry which is preliminary data.</text>
</comment>
<evidence type="ECO:0000313" key="3">
    <source>
        <dbReference type="Proteomes" id="UP000632289"/>
    </source>
</evidence>
<evidence type="ECO:0000259" key="1">
    <source>
        <dbReference type="Pfam" id="PF01323"/>
    </source>
</evidence>
<dbReference type="AlphaFoldDB" id="A0A927IBG9"/>
<dbReference type="Pfam" id="PF01323">
    <property type="entry name" value="DSBA"/>
    <property type="match status" value="1"/>
</dbReference>
<dbReference type="InterPro" id="IPR036249">
    <property type="entry name" value="Thioredoxin-like_sf"/>
</dbReference>
<sequence>MDIDLHFDVLCPWCYIGERRIAAAIESFSHREAVRLVRRAYELAPDQSASPGVTAAGAMEHWMSPADVPARIALIRSQGADEGIELNLHLSRPVNTFDAHRLVQLGEARGRGSEVVEALFQAYHTDAVNVADPDVLAERGVRAGLDVTEVWRLLDGDEYAERVRSDEALAAARGVRSVPSVCVDGARPVSVVKKPGDLLLELEKAWSKWQKKADTSG</sequence>
<dbReference type="Gene3D" id="3.40.30.10">
    <property type="entry name" value="Glutaredoxin"/>
    <property type="match status" value="1"/>
</dbReference>
<keyword evidence="3" id="KW-1185">Reference proteome</keyword>
<dbReference type="PANTHER" id="PTHR13887:SF41">
    <property type="entry name" value="THIOREDOXIN SUPERFAMILY PROTEIN"/>
    <property type="match status" value="1"/>
</dbReference>
<organism evidence="2 3">
    <name type="scientific">Streptomyces chumphonensis</name>
    <dbReference type="NCBI Taxonomy" id="1214925"/>
    <lineage>
        <taxon>Bacteria</taxon>
        <taxon>Bacillati</taxon>
        <taxon>Actinomycetota</taxon>
        <taxon>Actinomycetes</taxon>
        <taxon>Kitasatosporales</taxon>
        <taxon>Streptomycetaceae</taxon>
        <taxon>Streptomyces</taxon>
    </lineage>
</organism>
<protein>
    <submittedName>
        <fullName evidence="2">DsbA family oxidoreductase</fullName>
    </submittedName>
</protein>
<feature type="domain" description="DSBA-like thioredoxin" evidence="1">
    <location>
        <begin position="3"/>
        <end position="186"/>
    </location>
</feature>
<gene>
    <name evidence="2" type="ORF">IF129_05450</name>
</gene>
<evidence type="ECO:0000313" key="2">
    <source>
        <dbReference type="EMBL" id="MBD3931007.1"/>
    </source>
</evidence>
<dbReference type="InterPro" id="IPR001853">
    <property type="entry name" value="DSBA-like_thioredoxin_dom"/>
</dbReference>
<dbReference type="CDD" id="cd03024">
    <property type="entry name" value="DsbA_FrnE"/>
    <property type="match status" value="1"/>
</dbReference>
<reference evidence="2" key="1">
    <citation type="submission" date="2020-09" db="EMBL/GenBank/DDBJ databases">
        <title>Secondary metabolite and genome analysis of marine Streptomyces chumphonensis KK1-2T.</title>
        <authorList>
            <person name="Phongsopitanun W."/>
            <person name="Kanchanasin P."/>
            <person name="Pittayakhajonwut P."/>
            <person name="Suwanborirux K."/>
            <person name="Tanasupawat S."/>
        </authorList>
    </citation>
    <scope>NUCLEOTIDE SEQUENCE</scope>
    <source>
        <strain evidence="2">KK1-2</strain>
    </source>
</reference>
<dbReference type="SUPFAM" id="SSF52833">
    <property type="entry name" value="Thioredoxin-like"/>
    <property type="match status" value="1"/>
</dbReference>
<dbReference type="Proteomes" id="UP000632289">
    <property type="component" value="Unassembled WGS sequence"/>
</dbReference>
<dbReference type="PANTHER" id="PTHR13887">
    <property type="entry name" value="GLUTATHIONE S-TRANSFERASE KAPPA"/>
    <property type="match status" value="1"/>
</dbReference>
<dbReference type="EMBL" id="JACXYU010000002">
    <property type="protein sequence ID" value="MBD3931007.1"/>
    <property type="molecule type" value="Genomic_DNA"/>
</dbReference>